<gene>
    <name evidence="2" type="ORF">ENS15_00785</name>
</gene>
<reference evidence="2" key="1">
    <citation type="journal article" date="2020" name="mSystems">
        <title>Genome- and Community-Level Interaction Insights into Carbon Utilization and Element Cycling Functions of Hydrothermarchaeota in Hydrothermal Sediment.</title>
        <authorList>
            <person name="Zhou Z."/>
            <person name="Liu Y."/>
            <person name="Xu W."/>
            <person name="Pan J."/>
            <person name="Luo Z.H."/>
            <person name="Li M."/>
        </authorList>
    </citation>
    <scope>NUCLEOTIDE SEQUENCE [LARGE SCALE GENOMIC DNA]</scope>
    <source>
        <strain evidence="2">SpSt-464</strain>
    </source>
</reference>
<protein>
    <submittedName>
        <fullName evidence="2">T9SS type A sorting domain-containing protein</fullName>
    </submittedName>
</protein>
<sequence>MKNVKLLFFIFPILICLDIGSTNLLQNNSFENWSDIYHPNNWFADSLSKDTFYVESSTFSFSGNYSMKANVFTKTQALTDVVSEYIPVSQNTTYKIKSYVYDNDQYLYAKIYLYYYGSTYNLLSNNFTLDSVGNSTSWQFFPETLITTPANCYYVRVGFRFYDMTGFSGSGVIYIDSVFFGDTTSSTSPVITNIIQTPTSVTQNDIVTVSADITDDISVTTDSLYFRVNSGSWNSVYNDSIKVNKRFYTIPKQTSGTVQYYIIAKDNSGNRTESSTYSYDIHISTSSKIKKVLFDYTKNQTASNADWVIDRDYPTPLPVSPTKETDWDGAISSWGFELDTALINWENNKITFEVYTLPPDSPIRYNSSSPLDLKNFDLYINCEPQNPFTSTEKTNIFNYVRDGGSLFMIADHVSSDRDGDGWDSPEIWQDFGSDSFGIHFQQVGEGYNNSSDSTNIYDTTNDTIINGPFGNVSGYFYYHAGTMIPKNTKSKAIALFGSNYSMLSVAYYGKGKVAGCGDSSPFDDGTGNPSDNLYDGWNEGVSRKLLLNTTFWLVIDSLDNTGLNEISYICEQVNETLFIEINVDSQQMYKTIKLYKKKNNLYKLIDYSKSEEKVILKDKNLEGVSYYMVEFVSNEGQIAKSFTFTFSPKKLKNGKIYFDVKKDLLTLSNIDGKNLKIIDVTGKIILNEKIKKEEVDLKNLKRGIYFVTIDGKPLYKFYKLK</sequence>
<dbReference type="Pfam" id="PF18962">
    <property type="entry name" value="Por_Secre_tail"/>
    <property type="match status" value="1"/>
</dbReference>
<comment type="caution">
    <text evidence="2">The sequence shown here is derived from an EMBL/GenBank/DDBJ whole genome shotgun (WGS) entry which is preliminary data.</text>
</comment>
<dbReference type="InterPro" id="IPR026444">
    <property type="entry name" value="Secre_tail"/>
</dbReference>
<dbReference type="InterPro" id="IPR029062">
    <property type="entry name" value="Class_I_gatase-like"/>
</dbReference>
<dbReference type="AlphaFoldDB" id="A0A7C3N645"/>
<dbReference type="EMBL" id="DSTT01000001">
    <property type="protein sequence ID" value="HFK23180.1"/>
    <property type="molecule type" value="Genomic_DNA"/>
</dbReference>
<organism evidence="2">
    <name type="scientific">candidate division WOR-3 bacterium</name>
    <dbReference type="NCBI Taxonomy" id="2052148"/>
    <lineage>
        <taxon>Bacteria</taxon>
        <taxon>Bacteria division WOR-3</taxon>
    </lineage>
</organism>
<accession>A0A7C3N645</accession>
<feature type="domain" description="Secretion system C-terminal sorting" evidence="1">
    <location>
        <begin position="665"/>
        <end position="712"/>
    </location>
</feature>
<name>A0A7C3N645_UNCW3</name>
<dbReference type="SUPFAM" id="SSF52317">
    <property type="entry name" value="Class I glutamine amidotransferase-like"/>
    <property type="match status" value="1"/>
</dbReference>
<dbReference type="NCBIfam" id="TIGR04183">
    <property type="entry name" value="Por_Secre_tail"/>
    <property type="match status" value="1"/>
</dbReference>
<proteinExistence type="predicted"/>
<evidence type="ECO:0000259" key="1">
    <source>
        <dbReference type="Pfam" id="PF18962"/>
    </source>
</evidence>
<evidence type="ECO:0000313" key="2">
    <source>
        <dbReference type="EMBL" id="HFK23180.1"/>
    </source>
</evidence>